<evidence type="ECO:0000256" key="5">
    <source>
        <dbReference type="ARBA" id="ARBA00023136"/>
    </source>
</evidence>
<dbReference type="InterPro" id="IPR045064">
    <property type="entry name" value="Reticulon-like"/>
</dbReference>
<dbReference type="InterPro" id="IPR003388">
    <property type="entry name" value="Reticulon"/>
</dbReference>
<comment type="caution">
    <text evidence="8">The sequence shown here is derived from an EMBL/GenBank/DDBJ whole genome shotgun (WGS) entry which is preliminary data.</text>
</comment>
<proteinExistence type="predicted"/>
<dbReference type="PROSITE" id="PS50845">
    <property type="entry name" value="RETICULON"/>
    <property type="match status" value="1"/>
</dbReference>
<evidence type="ECO:0000256" key="6">
    <source>
        <dbReference type="RuleBase" id="RU363132"/>
    </source>
</evidence>
<keyword evidence="3 6" id="KW-0256">Endoplasmic reticulum</keyword>
<dbReference type="Pfam" id="PF02453">
    <property type="entry name" value="Reticulon"/>
    <property type="match status" value="1"/>
</dbReference>
<evidence type="ECO:0000256" key="1">
    <source>
        <dbReference type="ARBA" id="ARBA00004477"/>
    </source>
</evidence>
<feature type="transmembrane region" description="Helical" evidence="6">
    <location>
        <begin position="92"/>
        <end position="111"/>
    </location>
</feature>
<dbReference type="PANTHER" id="PTHR10994:SF177">
    <property type="entry name" value="RETICULON-LIKE PROTEIN B15"/>
    <property type="match status" value="1"/>
</dbReference>
<comment type="caution">
    <text evidence="6">Lacks conserved residue(s) required for the propagation of feature annotation.</text>
</comment>
<evidence type="ECO:0000256" key="3">
    <source>
        <dbReference type="ARBA" id="ARBA00022824"/>
    </source>
</evidence>
<dbReference type="AlphaFoldDB" id="A0AAD5GJC7"/>
<organism evidence="8 9">
    <name type="scientific">Ambrosia artemisiifolia</name>
    <name type="common">Common ragweed</name>
    <dbReference type="NCBI Taxonomy" id="4212"/>
    <lineage>
        <taxon>Eukaryota</taxon>
        <taxon>Viridiplantae</taxon>
        <taxon>Streptophyta</taxon>
        <taxon>Embryophyta</taxon>
        <taxon>Tracheophyta</taxon>
        <taxon>Spermatophyta</taxon>
        <taxon>Magnoliopsida</taxon>
        <taxon>eudicotyledons</taxon>
        <taxon>Gunneridae</taxon>
        <taxon>Pentapetalae</taxon>
        <taxon>asterids</taxon>
        <taxon>campanulids</taxon>
        <taxon>Asterales</taxon>
        <taxon>Asteraceae</taxon>
        <taxon>Asteroideae</taxon>
        <taxon>Heliantheae alliance</taxon>
        <taxon>Heliantheae</taxon>
        <taxon>Ambrosia</taxon>
    </lineage>
</organism>
<dbReference type="PANTHER" id="PTHR10994">
    <property type="entry name" value="RETICULON"/>
    <property type="match status" value="1"/>
</dbReference>
<protein>
    <recommendedName>
        <fullName evidence="6">Reticulon-like protein</fullName>
    </recommendedName>
</protein>
<evidence type="ECO:0000313" key="9">
    <source>
        <dbReference type="Proteomes" id="UP001206925"/>
    </source>
</evidence>
<dbReference type="GO" id="GO:0005789">
    <property type="term" value="C:endoplasmic reticulum membrane"/>
    <property type="evidence" value="ECO:0007669"/>
    <property type="project" value="UniProtKB-SubCell"/>
</dbReference>
<feature type="domain" description="Reticulon" evidence="7">
    <location>
        <begin position="60"/>
        <end position="227"/>
    </location>
</feature>
<evidence type="ECO:0000259" key="7">
    <source>
        <dbReference type="PROSITE" id="PS50845"/>
    </source>
</evidence>
<evidence type="ECO:0000256" key="4">
    <source>
        <dbReference type="ARBA" id="ARBA00022989"/>
    </source>
</evidence>
<sequence>MSDAAVEDKIMAATEKKIEELSAEPKLVQEKNEENKSVSRKKHLFGRQKPLHAALGSGKTADILLWRQKQLSGAIFVSATVIWLLFERIGYHLLPFLCHFLILTLAILFLWSNLSSFVNRSPPKFPDIRLSQEMCDCIALLAMDKVNRVCLYLREMTTGRDLKRFMSVIFTLWVVSVIGGWFKFLTLVYILFVLMLSAPLLYERNEGLVDAYGEKAGNEIMAALEKLPLPFFKSNKQH</sequence>
<name>A0AAD5GJC7_AMBAR</name>
<gene>
    <name evidence="8" type="ORF">M8C21_013485</name>
</gene>
<evidence type="ECO:0000313" key="8">
    <source>
        <dbReference type="EMBL" id="KAI7744985.1"/>
    </source>
</evidence>
<keyword evidence="5 6" id="KW-0472">Membrane</keyword>
<dbReference type="GO" id="GO:0009617">
    <property type="term" value="P:response to bacterium"/>
    <property type="evidence" value="ECO:0007669"/>
    <property type="project" value="InterPro"/>
</dbReference>
<keyword evidence="4 6" id="KW-1133">Transmembrane helix</keyword>
<reference evidence="8" key="1">
    <citation type="submission" date="2022-06" db="EMBL/GenBank/DDBJ databases">
        <title>Uncovering the hologenomic basis of an extraordinary plant invasion.</title>
        <authorList>
            <person name="Bieker V.C."/>
            <person name="Martin M.D."/>
            <person name="Gilbert T."/>
            <person name="Hodgins K."/>
            <person name="Battlay P."/>
            <person name="Petersen B."/>
            <person name="Wilson J."/>
        </authorList>
    </citation>
    <scope>NUCLEOTIDE SEQUENCE</scope>
    <source>
        <strain evidence="8">AA19_3_7</strain>
        <tissue evidence="8">Leaf</tissue>
    </source>
</reference>
<dbReference type="EMBL" id="JAMZMK010007396">
    <property type="protein sequence ID" value="KAI7744985.1"/>
    <property type="molecule type" value="Genomic_DNA"/>
</dbReference>
<dbReference type="Proteomes" id="UP001206925">
    <property type="component" value="Unassembled WGS sequence"/>
</dbReference>
<accession>A0AAD5GJC7</accession>
<keyword evidence="9" id="KW-1185">Reference proteome</keyword>
<comment type="subcellular location">
    <subcellularLocation>
        <location evidence="1 6">Endoplasmic reticulum membrane</location>
        <topology evidence="1 6">Multi-pass membrane protein</topology>
    </subcellularLocation>
</comment>
<evidence type="ECO:0000256" key="2">
    <source>
        <dbReference type="ARBA" id="ARBA00022692"/>
    </source>
</evidence>
<keyword evidence="2 6" id="KW-0812">Transmembrane</keyword>